<dbReference type="STRING" id="1121291.SAMN02745134_02961"/>
<dbReference type="InterPro" id="IPR030392">
    <property type="entry name" value="S74_ICA"/>
</dbReference>
<sequence length="1324" mass="144105">MLILYDKDHNKIAGLTNYKEYNLEREINSEDTLSFQYPSNDLDNRLLEQECYIRTKENEYIIKEVNYEDDDWVSYVCKINIEDIKGQNVDHFEVDSENCTDAVNLALSGTGWTVGACDVSRIRPVSKSKCTAYDVLQEIQSSYDCEISYDSINKKAYIYNEMGNDRGAYFAEQLNLKSLEVQGNSYDYVTMLVPIGKDGLDITSVNNGKNYVENYQYSSKKLIGYWEDNRYTDPNALMEDAVIQLEYLSKPLKSYKVDLVDLAKAIDAENYDTYKLIDYSLGDAVTILSKEKNVKEKQRIVKMTIYPDEPERNEVELSNKSPSLEYLQIKFEDTADTVDSITTSDGMIDGSKVDSIDWDKIDHIHVKIADVENLSATIANIGTLTATKANITDLDTTNAAIQNLQSDKVNVEDLTASNARINTLEVGAEGVNTLLAGNLSASNMQAGFITANSGLIANGAIANAQIINLDLSKLNAGNISTNKFVVQSDSGNLQIKGNVLKVWDTSGKERVSLGLNDNDYNLLIRGTDGNTVLFGTDGVTKAGITVGAVDDSKIDINANINGQKLNIDSVFSTMNNCSSTLKTSKIKFDDTGQTLDVAFTGLKQTVDDNSKIVSNQSTSISILQGQITSKVTQTDINNSIDNIQVGGRNLLTNSILNNNVNSIVTGCRWLANQIAKDGSTSGYEVICGSTGALDGGIRISNTISQNGTYTFSCYVKSGDLNTYPFGIDMCDTSAGIINVDTNWTKYVATVTVSNYSSSVYNFIDFDMPTANSRFYVCLMKLESGNKATDWTVAPEDVQSKICGLTFDNLVGCVSNENNLTSNNSNAGWGNSGCSSVETFTNGNYLECTIASNYSSVMTGLSHSNTNENYTSINYAWYTDSANLQIYENGTQIKNLGTFTVGEILRISVENNQINYYRNGVLEYTSTQTPTLPLVLDTAFYNAGSGANNINKGTMLSGIVSRLSTAESSITQLSNQINLTVTTDTYNSGMESANSNAKSYANTAQSNAISGANSHTDSQINILQGQINSKVDVNGVQSTITQSPTQVQIAFNNINSAKVKIDSNGLHVTGGSITSPVISGGIISGISISGSTITGSTINANGTLNVENGVIMGNEGYTTASLQFGTTATSYGPLPSIYANNQDGIRLLYTADNHYFSCASGKGVDIDGNLFIQGNATFSDGSNVVHGNYGTYAIGIVQGSTNYLQICNNSGAWGASIWGSDISMKTNVQDSLEDALPVINNIKHRMFNWKQDGRLQKLGYVAQELNEINSDFVMKIPQENGYVRMQPNETTIIPYLSKAIQELSKEINDLKEEMEKLKGNSLIGQ</sequence>
<evidence type="ECO:0000256" key="1">
    <source>
        <dbReference type="SAM" id="Coils"/>
    </source>
</evidence>
<dbReference type="InterPro" id="IPR007119">
    <property type="entry name" value="Phage_tail_spike_N"/>
</dbReference>
<dbReference type="InterPro" id="IPR044051">
    <property type="entry name" value="Prophage_tail_N"/>
</dbReference>
<reference evidence="3 4" key="1">
    <citation type="submission" date="2017-04" db="EMBL/GenBank/DDBJ databases">
        <authorList>
            <person name="Afonso C.L."/>
            <person name="Miller P.J."/>
            <person name="Scott M.A."/>
            <person name="Spackman E."/>
            <person name="Goraichik I."/>
            <person name="Dimitrov K.M."/>
            <person name="Suarez D.L."/>
            <person name="Swayne D.E."/>
        </authorList>
    </citation>
    <scope>NUCLEOTIDE SEQUENCE [LARGE SCALE GENOMIC DNA]</scope>
    <source>
        <strain evidence="3 4">DSM 12555</strain>
    </source>
</reference>
<keyword evidence="1" id="KW-0175">Coiled coil</keyword>
<proteinExistence type="predicted"/>
<gene>
    <name evidence="3" type="ORF">SAMN02745134_02961</name>
</gene>
<dbReference type="OrthoDB" id="5090100at2"/>
<dbReference type="NCBIfam" id="TIGR01665">
    <property type="entry name" value="put_anti_recept"/>
    <property type="match status" value="1"/>
</dbReference>
<dbReference type="Pfam" id="PF06605">
    <property type="entry name" value="Prophage_tail"/>
    <property type="match status" value="1"/>
</dbReference>
<evidence type="ECO:0000313" key="3">
    <source>
        <dbReference type="EMBL" id="SMC26828.1"/>
    </source>
</evidence>
<dbReference type="RefSeq" id="WP_084116765.1">
    <property type="nucleotide sequence ID" value="NZ_FWXH01000014.1"/>
</dbReference>
<feature type="coiled-coil region" evidence="1">
    <location>
        <begin position="1292"/>
        <end position="1319"/>
    </location>
</feature>
<organism evidence="3 4">
    <name type="scientific">Clostridium acidisoli DSM 12555</name>
    <dbReference type="NCBI Taxonomy" id="1121291"/>
    <lineage>
        <taxon>Bacteria</taxon>
        <taxon>Bacillati</taxon>
        <taxon>Bacillota</taxon>
        <taxon>Clostridia</taxon>
        <taxon>Eubacteriales</taxon>
        <taxon>Clostridiaceae</taxon>
        <taxon>Clostridium</taxon>
    </lineage>
</organism>
<feature type="domain" description="Peptidase S74" evidence="2">
    <location>
        <begin position="1219"/>
        <end position="1313"/>
    </location>
</feature>
<dbReference type="Pfam" id="PF18994">
    <property type="entry name" value="Prophage_tailD1"/>
    <property type="match status" value="1"/>
</dbReference>
<dbReference type="PROSITE" id="PS51688">
    <property type="entry name" value="ICA"/>
    <property type="match status" value="1"/>
</dbReference>
<dbReference type="InterPro" id="IPR010572">
    <property type="entry name" value="Tail_dom"/>
</dbReference>
<keyword evidence="4" id="KW-1185">Reference proteome</keyword>
<evidence type="ECO:0000313" key="4">
    <source>
        <dbReference type="Proteomes" id="UP000192468"/>
    </source>
</evidence>
<name>A0A1W1XTH9_9CLOT</name>
<accession>A0A1W1XTH9</accession>
<protein>
    <submittedName>
        <fullName evidence="3">Phage minor structural protein, N-terminal region</fullName>
    </submittedName>
</protein>
<evidence type="ECO:0000259" key="2">
    <source>
        <dbReference type="PROSITE" id="PS51688"/>
    </source>
</evidence>
<dbReference type="Pfam" id="PF13884">
    <property type="entry name" value="Peptidase_S74"/>
    <property type="match status" value="1"/>
</dbReference>
<dbReference type="Proteomes" id="UP000192468">
    <property type="component" value="Unassembled WGS sequence"/>
</dbReference>
<dbReference type="EMBL" id="FWXH01000014">
    <property type="protein sequence ID" value="SMC26828.1"/>
    <property type="molecule type" value="Genomic_DNA"/>
</dbReference>